<accession>A0AAN8ZMU9</accession>
<evidence type="ECO:0000313" key="2">
    <source>
        <dbReference type="Proteomes" id="UP001370490"/>
    </source>
</evidence>
<comment type="caution">
    <text evidence="1">The sequence shown here is derived from an EMBL/GenBank/DDBJ whole genome shotgun (WGS) entry which is preliminary data.</text>
</comment>
<keyword evidence="2" id="KW-1185">Reference proteome</keyword>
<dbReference type="AlphaFoldDB" id="A0AAN8ZMU9"/>
<name>A0AAN8ZMU9_9MAGN</name>
<dbReference type="EMBL" id="JBAMMX010000005">
    <property type="protein sequence ID" value="KAK6939780.1"/>
    <property type="molecule type" value="Genomic_DNA"/>
</dbReference>
<protein>
    <submittedName>
        <fullName evidence="1">Uncharacterized protein</fullName>
    </submittedName>
</protein>
<organism evidence="1 2">
    <name type="scientific">Dillenia turbinata</name>
    <dbReference type="NCBI Taxonomy" id="194707"/>
    <lineage>
        <taxon>Eukaryota</taxon>
        <taxon>Viridiplantae</taxon>
        <taxon>Streptophyta</taxon>
        <taxon>Embryophyta</taxon>
        <taxon>Tracheophyta</taxon>
        <taxon>Spermatophyta</taxon>
        <taxon>Magnoliopsida</taxon>
        <taxon>eudicotyledons</taxon>
        <taxon>Gunneridae</taxon>
        <taxon>Pentapetalae</taxon>
        <taxon>Dilleniales</taxon>
        <taxon>Dilleniaceae</taxon>
        <taxon>Dillenia</taxon>
    </lineage>
</organism>
<evidence type="ECO:0000313" key="1">
    <source>
        <dbReference type="EMBL" id="KAK6939780.1"/>
    </source>
</evidence>
<reference evidence="1 2" key="1">
    <citation type="submission" date="2023-12" db="EMBL/GenBank/DDBJ databases">
        <title>A high-quality genome assembly for Dillenia turbinata (Dilleniales).</title>
        <authorList>
            <person name="Chanderbali A."/>
        </authorList>
    </citation>
    <scope>NUCLEOTIDE SEQUENCE [LARGE SCALE GENOMIC DNA]</scope>
    <source>
        <strain evidence="1">LSX21</strain>
        <tissue evidence="1">Leaf</tissue>
    </source>
</reference>
<dbReference type="Proteomes" id="UP001370490">
    <property type="component" value="Unassembled WGS sequence"/>
</dbReference>
<gene>
    <name evidence="1" type="ORF">RJ641_029311</name>
</gene>
<proteinExistence type="predicted"/>
<sequence length="207" mass="23574">MFHSEILASLLSHNLYWMCFSLRRKDGFPNNKQGLYEIWNNQAHYFRDNCHLLSPSYSNTMSMIHPNQSTVLHQQAPIANLKQELSCNNHHHHPLFLANQLIDLPKLDSPSLSPSLATLENDLPANDLEFYNDGRKNMNCSSTLYNDWGDLDCLVDSQISETTLSVLCPNTTNLPSPMMSSNTDNHVDFDTQGQISHHHHLGCFPNL</sequence>